<dbReference type="AlphaFoldDB" id="A0A261SM84"/>
<accession>A0A261SM84</accession>
<dbReference type="SUPFAM" id="SSF53850">
    <property type="entry name" value="Periplasmic binding protein-like II"/>
    <property type="match status" value="1"/>
</dbReference>
<evidence type="ECO:0000313" key="5">
    <source>
        <dbReference type="EMBL" id="OZI38528.1"/>
    </source>
</evidence>
<evidence type="ECO:0000256" key="2">
    <source>
        <dbReference type="ARBA" id="ARBA00010742"/>
    </source>
</evidence>
<comment type="caution">
    <text evidence="5">The sequence shown here is derived from an EMBL/GenBank/DDBJ whole genome shotgun (WGS) entry which is preliminary data.</text>
</comment>
<comment type="similarity">
    <text evidence="2">Belongs to the bacterial solute-binding protein SsuA/TauA family.</text>
</comment>
<keyword evidence="6" id="KW-1185">Reference proteome</keyword>
<comment type="subcellular location">
    <subcellularLocation>
        <location evidence="1">Periplasm</location>
    </subcellularLocation>
</comment>
<dbReference type="EMBL" id="NEVM01000001">
    <property type="protein sequence ID" value="OZI38528.1"/>
    <property type="molecule type" value="Genomic_DNA"/>
</dbReference>
<feature type="domain" description="SsuA/THI5-like" evidence="4">
    <location>
        <begin position="47"/>
        <end position="257"/>
    </location>
</feature>
<dbReference type="Gene3D" id="3.40.190.10">
    <property type="entry name" value="Periplasmic binding protein-like II"/>
    <property type="match status" value="2"/>
</dbReference>
<dbReference type="PANTHER" id="PTHR30024:SF47">
    <property type="entry name" value="TAURINE-BINDING PERIPLASMIC PROTEIN"/>
    <property type="match status" value="1"/>
</dbReference>
<dbReference type="Proteomes" id="UP000216020">
    <property type="component" value="Unassembled WGS sequence"/>
</dbReference>
<dbReference type="PROSITE" id="PS51318">
    <property type="entry name" value="TAT"/>
    <property type="match status" value="1"/>
</dbReference>
<proteinExistence type="inferred from homology"/>
<evidence type="ECO:0000259" key="4">
    <source>
        <dbReference type="Pfam" id="PF09084"/>
    </source>
</evidence>
<evidence type="ECO:0000313" key="6">
    <source>
        <dbReference type="Proteomes" id="UP000216020"/>
    </source>
</evidence>
<protein>
    <submittedName>
        <fullName evidence="5">ABC transporter substrate-binding protein</fullName>
    </submittedName>
</protein>
<keyword evidence="3" id="KW-0732">Signal</keyword>
<dbReference type="OrthoDB" id="9780180at2"/>
<evidence type="ECO:0000256" key="1">
    <source>
        <dbReference type="ARBA" id="ARBA00004418"/>
    </source>
</evidence>
<dbReference type="InterPro" id="IPR015168">
    <property type="entry name" value="SsuA/THI5"/>
</dbReference>
<evidence type="ECO:0000256" key="3">
    <source>
        <dbReference type="ARBA" id="ARBA00022729"/>
    </source>
</evidence>
<sequence length="354" mass="38232">MERRHFLFTAGAIGAALAARPRGAFAADLRTVKLGVGLKAMSPIVINLAIGEVLGYAKEEGLALNVLALGTNGNVQVAVDRGDVDVGVGVPSFGLPLLAKGEWKTSKNFYQYTYPYKWDIAVSPDSTVASYEQLKGKRIGVSDFGATDYPVTRNVMRTLGLDPDKDFKWIAVGNGVPAGVALQRGAIDALAYYDTGFGQIEAAGIPFKLVPRPAKLPLVGGQFLETRVQTLESQRAVMVGVGRTVCKASQFILANPKAGAQAFLRMYPETAPRGSTQEAAVAAVLQAISRRIKLYEPPYAGAKMGSINVQELKTEAEMNDFKISDYSPFYTNALIDDINNFDLAKVRQQARDYK</sequence>
<dbReference type="PANTHER" id="PTHR30024">
    <property type="entry name" value="ALIPHATIC SULFONATES-BINDING PROTEIN-RELATED"/>
    <property type="match status" value="1"/>
</dbReference>
<dbReference type="Pfam" id="PF09084">
    <property type="entry name" value="NMT1"/>
    <property type="match status" value="1"/>
</dbReference>
<gene>
    <name evidence="5" type="ORF">CAL29_00670</name>
</gene>
<dbReference type="RefSeq" id="WP_094852623.1">
    <property type="nucleotide sequence ID" value="NZ_NEVM01000001.1"/>
</dbReference>
<organism evidence="5 6">
    <name type="scientific">Bordetella genomosp. 10</name>
    <dbReference type="NCBI Taxonomy" id="1416804"/>
    <lineage>
        <taxon>Bacteria</taxon>
        <taxon>Pseudomonadati</taxon>
        <taxon>Pseudomonadota</taxon>
        <taxon>Betaproteobacteria</taxon>
        <taxon>Burkholderiales</taxon>
        <taxon>Alcaligenaceae</taxon>
        <taxon>Bordetella</taxon>
    </lineage>
</organism>
<name>A0A261SM84_9BORD</name>
<reference evidence="6" key="1">
    <citation type="submission" date="2017-05" db="EMBL/GenBank/DDBJ databases">
        <title>Complete and WGS of Bordetella genogroups.</title>
        <authorList>
            <person name="Spilker T."/>
            <person name="Lipuma J."/>
        </authorList>
    </citation>
    <scope>NUCLEOTIDE SEQUENCE [LARGE SCALE GENOMIC DNA]</scope>
    <source>
        <strain evidence="6">AU16122</strain>
    </source>
</reference>
<dbReference type="GO" id="GO:0042597">
    <property type="term" value="C:periplasmic space"/>
    <property type="evidence" value="ECO:0007669"/>
    <property type="project" value="UniProtKB-SubCell"/>
</dbReference>
<dbReference type="InterPro" id="IPR006311">
    <property type="entry name" value="TAT_signal"/>
</dbReference>